<dbReference type="Proteomes" id="UP000604825">
    <property type="component" value="Unassembled WGS sequence"/>
</dbReference>
<dbReference type="InterPro" id="IPR013094">
    <property type="entry name" value="AB_hydrolase_3"/>
</dbReference>
<organism evidence="3 4">
    <name type="scientific">Miscanthus lutarioriparius</name>
    <dbReference type="NCBI Taxonomy" id="422564"/>
    <lineage>
        <taxon>Eukaryota</taxon>
        <taxon>Viridiplantae</taxon>
        <taxon>Streptophyta</taxon>
        <taxon>Embryophyta</taxon>
        <taxon>Tracheophyta</taxon>
        <taxon>Spermatophyta</taxon>
        <taxon>Magnoliopsida</taxon>
        <taxon>Liliopsida</taxon>
        <taxon>Poales</taxon>
        <taxon>Poaceae</taxon>
        <taxon>PACMAD clade</taxon>
        <taxon>Panicoideae</taxon>
        <taxon>Andropogonodae</taxon>
        <taxon>Andropogoneae</taxon>
        <taxon>Saccharinae</taxon>
        <taxon>Miscanthus</taxon>
    </lineage>
</organism>
<sequence length="130" mass="14490">MVFYHGGAFVIESAFTALYHAYLNGVAAKARMVAVSVEYRFGVEHRMPTAYNDSWRRRSIWVVARNAASGRSRGLRIGQPAPALRRRGQSLTPTSHTKWPCARGTQEGGGDRMAAQPSRALFSDPYFWGK</sequence>
<gene>
    <name evidence="3" type="ORF">NCGR_LOCUS61575</name>
</gene>
<dbReference type="PANTHER" id="PTHR23024:SF418">
    <property type="entry name" value="OS09G0462100 PROTEIN"/>
    <property type="match status" value="1"/>
</dbReference>
<dbReference type="InterPro" id="IPR050466">
    <property type="entry name" value="Carboxylest/Gibb_receptor"/>
</dbReference>
<evidence type="ECO:0000256" key="1">
    <source>
        <dbReference type="SAM" id="MobiDB-lite"/>
    </source>
</evidence>
<evidence type="ECO:0000313" key="4">
    <source>
        <dbReference type="Proteomes" id="UP000604825"/>
    </source>
</evidence>
<evidence type="ECO:0000313" key="3">
    <source>
        <dbReference type="EMBL" id="CAD6337477.1"/>
    </source>
</evidence>
<dbReference type="InterPro" id="IPR029058">
    <property type="entry name" value="AB_hydrolase_fold"/>
</dbReference>
<feature type="domain" description="Alpha/beta hydrolase fold-3" evidence="2">
    <location>
        <begin position="1"/>
        <end position="57"/>
    </location>
</feature>
<reference evidence="3" key="1">
    <citation type="submission" date="2020-10" db="EMBL/GenBank/DDBJ databases">
        <authorList>
            <person name="Han B."/>
            <person name="Lu T."/>
            <person name="Zhao Q."/>
            <person name="Huang X."/>
            <person name="Zhao Y."/>
        </authorList>
    </citation>
    <scope>NUCLEOTIDE SEQUENCE</scope>
</reference>
<dbReference type="EMBL" id="CAJGYO010000018">
    <property type="protein sequence ID" value="CAD6337477.1"/>
    <property type="molecule type" value="Genomic_DNA"/>
</dbReference>
<accession>A0A811SA85</accession>
<dbReference type="PANTHER" id="PTHR23024">
    <property type="entry name" value="ARYLACETAMIDE DEACETYLASE"/>
    <property type="match status" value="1"/>
</dbReference>
<dbReference type="Gene3D" id="3.40.50.1820">
    <property type="entry name" value="alpha/beta hydrolase"/>
    <property type="match status" value="1"/>
</dbReference>
<dbReference type="Pfam" id="PF07859">
    <property type="entry name" value="Abhydrolase_3"/>
    <property type="match status" value="1"/>
</dbReference>
<comment type="caution">
    <text evidence="3">The sequence shown here is derived from an EMBL/GenBank/DDBJ whole genome shotgun (WGS) entry which is preliminary data.</text>
</comment>
<feature type="region of interest" description="Disordered" evidence="1">
    <location>
        <begin position="73"/>
        <end position="115"/>
    </location>
</feature>
<name>A0A811SA85_9POAL</name>
<proteinExistence type="predicted"/>
<dbReference type="OrthoDB" id="408631at2759"/>
<evidence type="ECO:0000259" key="2">
    <source>
        <dbReference type="Pfam" id="PF07859"/>
    </source>
</evidence>
<dbReference type="GO" id="GO:0016787">
    <property type="term" value="F:hydrolase activity"/>
    <property type="evidence" value="ECO:0007669"/>
    <property type="project" value="InterPro"/>
</dbReference>
<keyword evidence="4" id="KW-1185">Reference proteome</keyword>
<dbReference type="SUPFAM" id="SSF53474">
    <property type="entry name" value="alpha/beta-Hydrolases"/>
    <property type="match status" value="1"/>
</dbReference>
<dbReference type="AlphaFoldDB" id="A0A811SA85"/>
<protein>
    <recommendedName>
        <fullName evidence="2">Alpha/beta hydrolase fold-3 domain-containing protein</fullName>
    </recommendedName>
</protein>